<dbReference type="PANTHER" id="PTHR13612:SF0">
    <property type="entry name" value="ENHANCER OF MRNA-DECAPPING PROTEIN 3"/>
    <property type="match status" value="1"/>
</dbReference>
<dbReference type="EMBL" id="PKSL01000169">
    <property type="protein sequence ID" value="POW00887.1"/>
    <property type="molecule type" value="Genomic_DNA"/>
</dbReference>
<comment type="caution">
    <text evidence="2">The sequence shown here is derived from an EMBL/GenBank/DDBJ whole genome shotgun (WGS) entry which is preliminary data.</text>
</comment>
<dbReference type="PANTHER" id="PTHR13612">
    <property type="entry name" value="ENHANCER OF MRNA-DECAPPING PROTEIN 3"/>
    <property type="match status" value="1"/>
</dbReference>
<feature type="non-terminal residue" evidence="2">
    <location>
        <position position="1"/>
    </location>
</feature>
<dbReference type="GO" id="GO:0031087">
    <property type="term" value="P:deadenylation-independent decapping of nuclear-transcribed mRNA"/>
    <property type="evidence" value="ECO:0007669"/>
    <property type="project" value="TreeGrafter"/>
</dbReference>
<dbReference type="VEuPathDB" id="FungiDB:PSTT_12813"/>
<dbReference type="Gene3D" id="3.40.50.10260">
    <property type="entry name" value="YjeF N-terminal domain"/>
    <property type="match status" value="1"/>
</dbReference>
<feature type="region of interest" description="Disordered" evidence="1">
    <location>
        <begin position="527"/>
        <end position="550"/>
    </location>
</feature>
<reference evidence="2" key="1">
    <citation type="submission" date="2017-12" db="EMBL/GenBank/DDBJ databases">
        <title>Gene loss provides genomic basis for host adaptation in cereal stripe rust fungi.</title>
        <authorList>
            <person name="Xia C."/>
        </authorList>
    </citation>
    <scope>NUCLEOTIDE SEQUENCE [LARGE SCALE GENOMIC DNA]</scope>
    <source>
        <strain evidence="2">93-210</strain>
    </source>
</reference>
<evidence type="ECO:0000313" key="2">
    <source>
        <dbReference type="EMBL" id="POW00887.1"/>
    </source>
</evidence>
<name>A0A2S4UUC5_9BASI</name>
<dbReference type="GO" id="GO:0033962">
    <property type="term" value="P:P-body assembly"/>
    <property type="evidence" value="ECO:0007669"/>
    <property type="project" value="TreeGrafter"/>
</dbReference>
<dbReference type="AlphaFoldDB" id="A0A2S4UUC5"/>
<dbReference type="GO" id="GO:0000932">
    <property type="term" value="C:P-body"/>
    <property type="evidence" value="ECO:0007669"/>
    <property type="project" value="TreeGrafter"/>
</dbReference>
<keyword evidence="3" id="KW-1185">Reference proteome</keyword>
<dbReference type="InterPro" id="IPR036652">
    <property type="entry name" value="YjeF_N_dom_sf"/>
</dbReference>
<proteinExistence type="predicted"/>
<accession>A0A2S4UUC5</accession>
<dbReference type="Proteomes" id="UP000239156">
    <property type="component" value="Unassembled WGS sequence"/>
</dbReference>
<protein>
    <submittedName>
        <fullName evidence="2">Uncharacterized protein</fullName>
    </submittedName>
</protein>
<organism evidence="2 3">
    <name type="scientific">Puccinia striiformis</name>
    <dbReference type="NCBI Taxonomy" id="27350"/>
    <lineage>
        <taxon>Eukaryota</taxon>
        <taxon>Fungi</taxon>
        <taxon>Dikarya</taxon>
        <taxon>Basidiomycota</taxon>
        <taxon>Pucciniomycotina</taxon>
        <taxon>Pucciniomycetes</taxon>
        <taxon>Pucciniales</taxon>
        <taxon>Pucciniaceae</taxon>
        <taxon>Puccinia</taxon>
    </lineage>
</organism>
<evidence type="ECO:0000313" key="3">
    <source>
        <dbReference type="Proteomes" id="UP000239156"/>
    </source>
</evidence>
<evidence type="ECO:0000256" key="1">
    <source>
        <dbReference type="SAM" id="MobiDB-lite"/>
    </source>
</evidence>
<gene>
    <name evidence="2" type="ORF">PSTT_12813</name>
</gene>
<feature type="compositionally biased region" description="Basic and acidic residues" evidence="1">
    <location>
        <begin position="536"/>
        <end position="550"/>
    </location>
</feature>
<dbReference type="VEuPathDB" id="FungiDB:PSHT_07682"/>
<dbReference type="GO" id="GO:0003729">
    <property type="term" value="F:mRNA binding"/>
    <property type="evidence" value="ECO:0007669"/>
    <property type="project" value="TreeGrafter"/>
</dbReference>
<sequence length="550" mass="61168">QQASSAKRMSSPFIGSPISAELLNRTIVEGNIQDIDPRTAQFVKFDGTFSEIQASFMLKKDSVKDLMLLRTTRQNSASSPSDSDSSSMRSISKTQINLVVTMAVKSLSNNNSNQLHQERKEEIKLRNSTICMAIRSQKYIWNTFSSSTIFPNHSGYSSNSNCYLFFSWCHFDFQASLVAFDKAKVCSLYFFFNPPPLRESNGSIKLYFFRIELWAEIASTDSTDPKNRLVSHNQEKINGVHFNLNNQQQGGGGRQILIEEENLRWQQNSGPTEMVLSMQEQVTNGSTVLNPISEEAEAKEASVEFGPNLVQCIENGSRSLTDYIIESVKKSSSSSTRGLNQSSAINSNSSISIFVSSIGPKSLTAIRTGALLCLKGFKVFLILNTTITQNRKPTKVVIFSKQINEKQIVGHIQISITLFSSTGAKTCGNIRELPTSPTLIIKALAKNSVTTPSSFPDKSWINYTLSAPMISTDMPSYLNYNTGEPLVSTNLIPSSQYIVCLAALPTGVYEQKIWIGYLKKYTSMNDNNDKEGEDTGDNKDINLHEDQHIR</sequence>